<feature type="region of interest" description="Disordered" evidence="2">
    <location>
        <begin position="379"/>
        <end position="399"/>
    </location>
</feature>
<dbReference type="SUPFAM" id="SSF57850">
    <property type="entry name" value="RING/U-box"/>
    <property type="match status" value="1"/>
</dbReference>
<dbReference type="InterPro" id="IPR013083">
    <property type="entry name" value="Znf_RING/FYVE/PHD"/>
</dbReference>
<dbReference type="GO" id="GO:0006511">
    <property type="term" value="P:ubiquitin-dependent protein catabolic process"/>
    <property type="evidence" value="ECO:0007669"/>
    <property type="project" value="TreeGrafter"/>
</dbReference>
<keyword evidence="6" id="KW-1185">Reference proteome</keyword>
<feature type="compositionally biased region" description="Low complexity" evidence="2">
    <location>
        <begin position="1"/>
        <end position="27"/>
    </location>
</feature>
<sequence length="568" mass="63064">MADTTTTSTSSSVTPTATSTSSSSNSSDFIGNTPSTVLFFIALAVGVCIALLFVFFTLRYFFKTKFGLYIPQSNSFDTYRTSNSSIGGAAAIARGRFAFVGLQYGPNSEYSAYAFRRDYDTLLSARARRRLQRRRYKKKRKLTKDEVETLFPVKTYSDWLNGGREEDHARREDGIIVYGNDIPAAVIDDDEEEEVAGAGAVTTAGTSVGTAAVTQAGMPVITAVSNNNGNEAAEETGEIELNDLDITELPSSSNSSHLKKVTGAVTADEDEDEDFTASNEKADPKIEEVDLAEDQKKDNSAHEHDHGHGHEHVHDSNELHFSSGICAICLEVLEPEDLVRGLICGHVFHQECLDPWLITRKACCPMCKRDYYMKDNQNANSQEDDVSLNNANNNDNESYTEEFETIYPRPTVARAAELLLVADTYNNNTQSNNNNSQNSNGTNNATTNTTITTDATTNVTVSSNGNDMDNGINPIDVINIREEAEAKLPTYYNWKSKFFWRLMGFGKDDIKSYLIVRIYEARRADRERRELIERNRTEHANNPNSAVTEIGHNSDAASERRSYMETIV</sequence>
<keyword evidence="1" id="KW-0479">Metal-binding</keyword>
<feature type="region of interest" description="Disordered" evidence="2">
    <location>
        <begin position="250"/>
        <end position="315"/>
    </location>
</feature>
<dbReference type="PANTHER" id="PTHR22765">
    <property type="entry name" value="RING FINGER AND PROTEASE ASSOCIATED DOMAIN-CONTAINING"/>
    <property type="match status" value="1"/>
</dbReference>
<dbReference type="GO" id="GO:0061630">
    <property type="term" value="F:ubiquitin protein ligase activity"/>
    <property type="evidence" value="ECO:0007669"/>
    <property type="project" value="TreeGrafter"/>
</dbReference>
<dbReference type="PANTHER" id="PTHR22765:SF416">
    <property type="entry name" value="E3 UBIQUITIN-PROTEIN LIGASE GODZILLA"/>
    <property type="match status" value="1"/>
</dbReference>
<dbReference type="InterPro" id="IPR051826">
    <property type="entry name" value="E3_ubiquitin-ligase_domain"/>
</dbReference>
<accession>A0A1E4TZJ2</accession>
<feature type="region of interest" description="Disordered" evidence="2">
    <location>
        <begin position="1"/>
        <end position="28"/>
    </location>
</feature>
<dbReference type="EMBL" id="KV454012">
    <property type="protein sequence ID" value="ODV97193.1"/>
    <property type="molecule type" value="Genomic_DNA"/>
</dbReference>
<name>A0A1E4TZJ2_PACTA</name>
<gene>
    <name evidence="5" type="ORF">PACTADRAFT_48943</name>
</gene>
<evidence type="ECO:0000256" key="2">
    <source>
        <dbReference type="SAM" id="MobiDB-lite"/>
    </source>
</evidence>
<dbReference type="Proteomes" id="UP000094236">
    <property type="component" value="Unassembled WGS sequence"/>
</dbReference>
<keyword evidence="3" id="KW-0472">Membrane</keyword>
<dbReference type="OrthoDB" id="8062037at2759"/>
<dbReference type="GO" id="GO:0008270">
    <property type="term" value="F:zinc ion binding"/>
    <property type="evidence" value="ECO:0007669"/>
    <property type="project" value="UniProtKB-KW"/>
</dbReference>
<dbReference type="CDD" id="cd16473">
    <property type="entry name" value="RING-H2_RNF103"/>
    <property type="match status" value="1"/>
</dbReference>
<evidence type="ECO:0000313" key="6">
    <source>
        <dbReference type="Proteomes" id="UP000094236"/>
    </source>
</evidence>
<keyword evidence="3" id="KW-1133">Transmembrane helix</keyword>
<reference evidence="6" key="1">
    <citation type="submission" date="2016-05" db="EMBL/GenBank/DDBJ databases">
        <title>Comparative genomics of biotechnologically important yeasts.</title>
        <authorList>
            <consortium name="DOE Joint Genome Institute"/>
            <person name="Riley R."/>
            <person name="Haridas S."/>
            <person name="Wolfe K.H."/>
            <person name="Lopes M.R."/>
            <person name="Hittinger C.T."/>
            <person name="Goker M."/>
            <person name="Salamov A."/>
            <person name="Wisecaver J."/>
            <person name="Long T.M."/>
            <person name="Aerts A.L."/>
            <person name="Barry K."/>
            <person name="Choi C."/>
            <person name="Clum A."/>
            <person name="Coughlan A.Y."/>
            <person name="Deshpande S."/>
            <person name="Douglass A.P."/>
            <person name="Hanson S.J."/>
            <person name="Klenk H.-P."/>
            <person name="Labutti K."/>
            <person name="Lapidus A."/>
            <person name="Lindquist E."/>
            <person name="Lipzen A."/>
            <person name="Meier-Kolthoff J.P."/>
            <person name="Ohm R.A."/>
            <person name="Otillar R.P."/>
            <person name="Pangilinan J."/>
            <person name="Peng Y."/>
            <person name="Rokas A."/>
            <person name="Rosa C.A."/>
            <person name="Scheuner C."/>
            <person name="Sibirny A.A."/>
            <person name="Slot J.C."/>
            <person name="Stielow J.B."/>
            <person name="Sun H."/>
            <person name="Kurtzman C.P."/>
            <person name="Blackwell M."/>
            <person name="Grigoriev I.V."/>
            <person name="Jeffries T.W."/>
        </authorList>
    </citation>
    <scope>NUCLEOTIDE SEQUENCE [LARGE SCALE GENOMIC DNA]</scope>
    <source>
        <strain evidence="6">NRRL Y-2460</strain>
    </source>
</reference>
<evidence type="ECO:0000256" key="1">
    <source>
        <dbReference type="PROSITE-ProRule" id="PRU00175"/>
    </source>
</evidence>
<dbReference type="GO" id="GO:0005737">
    <property type="term" value="C:cytoplasm"/>
    <property type="evidence" value="ECO:0007669"/>
    <property type="project" value="TreeGrafter"/>
</dbReference>
<proteinExistence type="predicted"/>
<feature type="domain" description="RING-type" evidence="4">
    <location>
        <begin position="326"/>
        <end position="368"/>
    </location>
</feature>
<evidence type="ECO:0000256" key="3">
    <source>
        <dbReference type="SAM" id="Phobius"/>
    </source>
</evidence>
<dbReference type="InterPro" id="IPR001841">
    <property type="entry name" value="Znf_RING"/>
</dbReference>
<dbReference type="Gene3D" id="3.30.40.10">
    <property type="entry name" value="Zinc/RING finger domain, C3HC4 (zinc finger)"/>
    <property type="match status" value="1"/>
</dbReference>
<evidence type="ECO:0000313" key="5">
    <source>
        <dbReference type="EMBL" id="ODV97193.1"/>
    </source>
</evidence>
<feature type="transmembrane region" description="Helical" evidence="3">
    <location>
        <begin position="37"/>
        <end position="62"/>
    </location>
</feature>
<dbReference type="PROSITE" id="PS50089">
    <property type="entry name" value="ZF_RING_2"/>
    <property type="match status" value="1"/>
</dbReference>
<keyword evidence="3" id="KW-0812">Transmembrane</keyword>
<keyword evidence="1" id="KW-0862">Zinc</keyword>
<dbReference type="SMART" id="SM00184">
    <property type="entry name" value="RING"/>
    <property type="match status" value="1"/>
</dbReference>
<feature type="compositionally biased region" description="Basic and acidic residues" evidence="2">
    <location>
        <begin position="280"/>
        <end position="315"/>
    </location>
</feature>
<feature type="region of interest" description="Disordered" evidence="2">
    <location>
        <begin position="426"/>
        <end position="449"/>
    </location>
</feature>
<dbReference type="AlphaFoldDB" id="A0A1E4TZJ2"/>
<evidence type="ECO:0000259" key="4">
    <source>
        <dbReference type="PROSITE" id="PS50089"/>
    </source>
</evidence>
<dbReference type="STRING" id="669874.A0A1E4TZJ2"/>
<dbReference type="Pfam" id="PF13639">
    <property type="entry name" value="zf-RING_2"/>
    <property type="match status" value="1"/>
</dbReference>
<keyword evidence="1" id="KW-0863">Zinc-finger</keyword>
<protein>
    <recommendedName>
        <fullName evidence="4">RING-type domain-containing protein</fullName>
    </recommendedName>
</protein>
<organism evidence="5 6">
    <name type="scientific">Pachysolen tannophilus NRRL Y-2460</name>
    <dbReference type="NCBI Taxonomy" id="669874"/>
    <lineage>
        <taxon>Eukaryota</taxon>
        <taxon>Fungi</taxon>
        <taxon>Dikarya</taxon>
        <taxon>Ascomycota</taxon>
        <taxon>Saccharomycotina</taxon>
        <taxon>Pichiomycetes</taxon>
        <taxon>Pachysolenaceae</taxon>
        <taxon>Pachysolen</taxon>
    </lineage>
</organism>